<name>A0ABU3T292_9ALTE</name>
<dbReference type="InterPro" id="IPR003848">
    <property type="entry name" value="DUF218"/>
</dbReference>
<reference evidence="2 3" key="1">
    <citation type="submission" date="2023-10" db="EMBL/GenBank/DDBJ databases">
        <title>Glaciecola aquimarina strain GGW-M5 nov., isolated from a coastal seawater.</title>
        <authorList>
            <person name="Bayburt H."/>
            <person name="Kim J.M."/>
            <person name="Choi B.J."/>
            <person name="Jeon C.O."/>
        </authorList>
    </citation>
    <scope>NUCLEOTIDE SEQUENCE [LARGE SCALE GENOMIC DNA]</scope>
    <source>
        <strain evidence="2 3">KCTC 32108</strain>
    </source>
</reference>
<dbReference type="Proteomes" id="UP001247805">
    <property type="component" value="Unassembled WGS sequence"/>
</dbReference>
<proteinExistence type="predicted"/>
<accession>A0ABU3T292</accession>
<dbReference type="RefSeq" id="WP_316027833.1">
    <property type="nucleotide sequence ID" value="NZ_JAWDIO010000002.1"/>
</dbReference>
<evidence type="ECO:0000313" key="3">
    <source>
        <dbReference type="Proteomes" id="UP001247805"/>
    </source>
</evidence>
<keyword evidence="3" id="KW-1185">Reference proteome</keyword>
<feature type="domain" description="DUF218" evidence="1">
    <location>
        <begin position="3"/>
        <end position="83"/>
    </location>
</feature>
<organism evidence="2 3">
    <name type="scientific">Paraglaciecola aquimarina</name>
    <dbReference type="NCBI Taxonomy" id="1235557"/>
    <lineage>
        <taxon>Bacteria</taxon>
        <taxon>Pseudomonadati</taxon>
        <taxon>Pseudomonadota</taxon>
        <taxon>Gammaproteobacteria</taxon>
        <taxon>Alteromonadales</taxon>
        <taxon>Alteromonadaceae</taxon>
        <taxon>Paraglaciecola</taxon>
    </lineage>
</organism>
<sequence>MAEGSNTETEAAALAPLLKDKYISLVTSARHLPRAVTYFEDLGIKVLPIPVEHLATKKIQFKLGWPSARSLRKSEKAIHEYLGLIYQKFIR</sequence>
<comment type="caution">
    <text evidence="2">The sequence shown here is derived from an EMBL/GenBank/DDBJ whole genome shotgun (WGS) entry which is preliminary data.</text>
</comment>
<evidence type="ECO:0000313" key="2">
    <source>
        <dbReference type="EMBL" id="MDU0356342.1"/>
    </source>
</evidence>
<evidence type="ECO:0000259" key="1">
    <source>
        <dbReference type="Pfam" id="PF02698"/>
    </source>
</evidence>
<dbReference type="Pfam" id="PF02698">
    <property type="entry name" value="DUF218"/>
    <property type="match status" value="1"/>
</dbReference>
<protein>
    <submittedName>
        <fullName evidence="2">ElyC/SanA/YdcF family protein</fullName>
    </submittedName>
</protein>
<dbReference type="EMBL" id="JAWDIO010000002">
    <property type="protein sequence ID" value="MDU0356342.1"/>
    <property type="molecule type" value="Genomic_DNA"/>
</dbReference>
<gene>
    <name evidence="2" type="ORF">RS130_22805</name>
</gene>